<reference evidence="3 4" key="1">
    <citation type="journal article" date="2023" name="Plants (Basel)">
        <title>Bridging the Gap: Combining Genomics and Transcriptomics Approaches to Understand Stylosanthes scabra, an Orphan Legume from the Brazilian Caatinga.</title>
        <authorList>
            <person name="Ferreira-Neto J.R.C."/>
            <person name="da Silva M.D."/>
            <person name="Binneck E."/>
            <person name="de Melo N.F."/>
            <person name="da Silva R.H."/>
            <person name="de Melo A.L.T.M."/>
            <person name="Pandolfi V."/>
            <person name="Bustamante F.O."/>
            <person name="Brasileiro-Vidal A.C."/>
            <person name="Benko-Iseppon A.M."/>
        </authorList>
    </citation>
    <scope>NUCLEOTIDE SEQUENCE [LARGE SCALE GENOMIC DNA]</scope>
    <source>
        <tissue evidence="3">Leaves</tissue>
    </source>
</reference>
<dbReference type="Proteomes" id="UP001341840">
    <property type="component" value="Unassembled WGS sequence"/>
</dbReference>
<feature type="non-terminal residue" evidence="3">
    <location>
        <position position="145"/>
    </location>
</feature>
<feature type="non-terminal residue" evidence="3">
    <location>
        <position position="1"/>
    </location>
</feature>
<keyword evidence="1" id="KW-0863">Zinc-finger</keyword>
<feature type="domain" description="CCHC-type" evidence="2">
    <location>
        <begin position="32"/>
        <end position="47"/>
    </location>
</feature>
<sequence>RRYGKQPQNDLTCKRCGSYHPGTPCRAGLGICHSCGRAGHMSWNCAEKSKQNAGKAQQQGRVYAVTADDAAKSETLIRGKCEIGDKLAFDLHVHTPTSGTVMTRLGCREVNCSGVECQGFILLAANSLGDEQDLNQIPIVREFSE</sequence>
<comment type="caution">
    <text evidence="3">The sequence shown here is derived from an EMBL/GenBank/DDBJ whole genome shotgun (WGS) entry which is preliminary data.</text>
</comment>
<dbReference type="EMBL" id="JASCZI010215811">
    <property type="protein sequence ID" value="MED6202570.1"/>
    <property type="molecule type" value="Genomic_DNA"/>
</dbReference>
<gene>
    <name evidence="3" type="ORF">PIB30_106888</name>
</gene>
<accession>A0ABU6XWU2</accession>
<evidence type="ECO:0000259" key="2">
    <source>
        <dbReference type="PROSITE" id="PS50158"/>
    </source>
</evidence>
<dbReference type="PROSITE" id="PS50158">
    <property type="entry name" value="ZF_CCHC"/>
    <property type="match status" value="1"/>
</dbReference>
<evidence type="ECO:0000256" key="1">
    <source>
        <dbReference type="PROSITE-ProRule" id="PRU00047"/>
    </source>
</evidence>
<organism evidence="3 4">
    <name type="scientific">Stylosanthes scabra</name>
    <dbReference type="NCBI Taxonomy" id="79078"/>
    <lineage>
        <taxon>Eukaryota</taxon>
        <taxon>Viridiplantae</taxon>
        <taxon>Streptophyta</taxon>
        <taxon>Embryophyta</taxon>
        <taxon>Tracheophyta</taxon>
        <taxon>Spermatophyta</taxon>
        <taxon>Magnoliopsida</taxon>
        <taxon>eudicotyledons</taxon>
        <taxon>Gunneridae</taxon>
        <taxon>Pentapetalae</taxon>
        <taxon>rosids</taxon>
        <taxon>fabids</taxon>
        <taxon>Fabales</taxon>
        <taxon>Fabaceae</taxon>
        <taxon>Papilionoideae</taxon>
        <taxon>50 kb inversion clade</taxon>
        <taxon>dalbergioids sensu lato</taxon>
        <taxon>Dalbergieae</taxon>
        <taxon>Pterocarpus clade</taxon>
        <taxon>Stylosanthes</taxon>
    </lineage>
</organism>
<name>A0ABU6XWU2_9FABA</name>
<keyword evidence="1" id="KW-0479">Metal-binding</keyword>
<keyword evidence="1" id="KW-0862">Zinc</keyword>
<keyword evidence="4" id="KW-1185">Reference proteome</keyword>
<proteinExistence type="predicted"/>
<evidence type="ECO:0000313" key="3">
    <source>
        <dbReference type="EMBL" id="MED6202570.1"/>
    </source>
</evidence>
<protein>
    <recommendedName>
        <fullName evidence="2">CCHC-type domain-containing protein</fullName>
    </recommendedName>
</protein>
<evidence type="ECO:0000313" key="4">
    <source>
        <dbReference type="Proteomes" id="UP001341840"/>
    </source>
</evidence>
<dbReference type="InterPro" id="IPR001878">
    <property type="entry name" value="Znf_CCHC"/>
</dbReference>